<evidence type="ECO:0000256" key="1">
    <source>
        <dbReference type="SAM" id="MobiDB-lite"/>
    </source>
</evidence>
<name>A0A9P0GCN0_9CUCU</name>
<dbReference type="Proteomes" id="UP001153636">
    <property type="component" value="Chromosome 5"/>
</dbReference>
<organism evidence="2 3">
    <name type="scientific">Psylliodes chrysocephalus</name>
    <dbReference type="NCBI Taxonomy" id="3402493"/>
    <lineage>
        <taxon>Eukaryota</taxon>
        <taxon>Metazoa</taxon>
        <taxon>Ecdysozoa</taxon>
        <taxon>Arthropoda</taxon>
        <taxon>Hexapoda</taxon>
        <taxon>Insecta</taxon>
        <taxon>Pterygota</taxon>
        <taxon>Neoptera</taxon>
        <taxon>Endopterygota</taxon>
        <taxon>Coleoptera</taxon>
        <taxon>Polyphaga</taxon>
        <taxon>Cucujiformia</taxon>
        <taxon>Chrysomeloidea</taxon>
        <taxon>Chrysomelidae</taxon>
        <taxon>Galerucinae</taxon>
        <taxon>Alticini</taxon>
        <taxon>Psylliodes</taxon>
    </lineage>
</organism>
<feature type="compositionally biased region" description="Low complexity" evidence="1">
    <location>
        <begin position="1"/>
        <end position="11"/>
    </location>
</feature>
<accession>A0A9P0GCN0</accession>
<protein>
    <submittedName>
        <fullName evidence="2">Uncharacterized protein</fullName>
    </submittedName>
</protein>
<dbReference type="AlphaFoldDB" id="A0A9P0GCN0"/>
<gene>
    <name evidence="2" type="ORF">PSYICH_LOCUS11272</name>
</gene>
<sequence>MSLSESSSTSEIDFQIDGPSTSKARQTDLRGVDFRNLAEACDRTGVSNRCASFLANAVLQDLGVVSRNDPSKLLNRNKLRRERKRRRSEIKKESTRNLEITGLCFDGRKDRTLLMEKKTHLS</sequence>
<dbReference type="EMBL" id="OV651817">
    <property type="protein sequence ID" value="CAH1110779.1"/>
    <property type="molecule type" value="Genomic_DNA"/>
</dbReference>
<keyword evidence="3" id="KW-1185">Reference proteome</keyword>
<evidence type="ECO:0000313" key="3">
    <source>
        <dbReference type="Proteomes" id="UP001153636"/>
    </source>
</evidence>
<evidence type="ECO:0000313" key="2">
    <source>
        <dbReference type="EMBL" id="CAH1110779.1"/>
    </source>
</evidence>
<proteinExistence type="predicted"/>
<reference evidence="2" key="1">
    <citation type="submission" date="2022-01" db="EMBL/GenBank/DDBJ databases">
        <authorList>
            <person name="King R."/>
        </authorList>
    </citation>
    <scope>NUCLEOTIDE SEQUENCE</scope>
</reference>
<feature type="region of interest" description="Disordered" evidence="1">
    <location>
        <begin position="1"/>
        <end position="28"/>
    </location>
</feature>